<dbReference type="GO" id="GO:0035516">
    <property type="term" value="F:broad specificity oxidative DNA demethylase activity"/>
    <property type="evidence" value="ECO:0007669"/>
    <property type="project" value="TreeGrafter"/>
</dbReference>
<feature type="binding site" evidence="1">
    <location>
        <position position="185"/>
    </location>
    <ligand>
        <name>2-oxoglutarate</name>
        <dbReference type="ChEBI" id="CHEBI:16810"/>
    </ligand>
</feature>
<organism evidence="3 4">
    <name type="scientific">Shewanella hanedai</name>
    <name type="common">Alteromonas hanedai</name>
    <dbReference type="NCBI Taxonomy" id="25"/>
    <lineage>
        <taxon>Bacteria</taxon>
        <taxon>Pseudomonadati</taxon>
        <taxon>Pseudomonadota</taxon>
        <taxon>Gammaproteobacteria</taxon>
        <taxon>Alteromonadales</taxon>
        <taxon>Shewanellaceae</taxon>
        <taxon>Shewanella</taxon>
    </lineage>
</organism>
<dbReference type="SUPFAM" id="SSF51197">
    <property type="entry name" value="Clavaminate synthase-like"/>
    <property type="match status" value="1"/>
</dbReference>
<keyword evidence="4" id="KW-1185">Reference proteome</keyword>
<dbReference type="InterPro" id="IPR037151">
    <property type="entry name" value="AlkB-like_sf"/>
</dbReference>
<feature type="binding site" evidence="1">
    <location>
        <begin position="79"/>
        <end position="81"/>
    </location>
    <ligand>
        <name>substrate</name>
    </ligand>
</feature>
<dbReference type="GO" id="GO:0051747">
    <property type="term" value="F:cytosine C-5 DNA demethylase activity"/>
    <property type="evidence" value="ECO:0007669"/>
    <property type="project" value="TreeGrafter"/>
</dbReference>
<reference evidence="4" key="1">
    <citation type="submission" date="2019-07" db="EMBL/GenBank/DDBJ databases">
        <title>Shewanella sp. YLB-08 draft genomic sequence.</title>
        <authorList>
            <person name="Yu L."/>
        </authorList>
    </citation>
    <scope>NUCLEOTIDE SEQUENCE [LARGE SCALE GENOMIC DNA]</scope>
    <source>
        <strain evidence="4">JCM 20706</strain>
    </source>
</reference>
<dbReference type="GO" id="GO:0006307">
    <property type="term" value="P:DNA alkylation repair"/>
    <property type="evidence" value="ECO:0007669"/>
    <property type="project" value="TreeGrafter"/>
</dbReference>
<keyword evidence="3" id="KW-0223">Dioxygenase</keyword>
<dbReference type="AlphaFoldDB" id="A0A553JP30"/>
<feature type="binding site" evidence="1">
    <location>
        <position position="197"/>
    </location>
    <ligand>
        <name>2-oxoglutarate</name>
        <dbReference type="ChEBI" id="CHEBI:16810"/>
    </ligand>
</feature>
<feature type="domain" description="Fe2OG dioxygenase" evidence="2">
    <location>
        <begin position="109"/>
        <end position="206"/>
    </location>
</feature>
<protein>
    <submittedName>
        <fullName evidence="3">Alpha-ketoglutarate-dependent dioxygenase AlkB</fullName>
    </submittedName>
</protein>
<dbReference type="InterPro" id="IPR032852">
    <property type="entry name" value="ALKBH2"/>
</dbReference>
<dbReference type="Gene3D" id="2.60.120.590">
    <property type="entry name" value="Alpha-ketoglutarate-dependent dioxygenase AlkB-like"/>
    <property type="match status" value="1"/>
</dbReference>
<dbReference type="OrthoDB" id="190276at2"/>
<feature type="binding site" evidence="1">
    <location>
        <position position="128"/>
    </location>
    <ligand>
        <name>2-oxoglutarate</name>
        <dbReference type="ChEBI" id="CHEBI:16810"/>
    </ligand>
</feature>
<dbReference type="PROSITE" id="PS51471">
    <property type="entry name" value="FE2OG_OXY"/>
    <property type="match status" value="1"/>
</dbReference>
<evidence type="ECO:0000256" key="1">
    <source>
        <dbReference type="PIRSR" id="PIRSR632852-1"/>
    </source>
</evidence>
<keyword evidence="3" id="KW-0560">Oxidoreductase</keyword>
<evidence type="ECO:0000313" key="4">
    <source>
        <dbReference type="Proteomes" id="UP000318126"/>
    </source>
</evidence>
<dbReference type="PANTHER" id="PTHR31573:SF1">
    <property type="entry name" value="DNA OXIDATIVE DEMETHYLASE ALKBH2"/>
    <property type="match status" value="1"/>
</dbReference>
<comment type="caution">
    <text evidence="3">The sequence shown here is derived from an EMBL/GenBank/DDBJ whole genome shotgun (WGS) entry which is preliminary data.</text>
</comment>
<feature type="binding site" evidence="1">
    <location>
        <position position="118"/>
    </location>
    <ligand>
        <name>2-oxoglutarate</name>
        <dbReference type="ChEBI" id="CHEBI:16810"/>
    </ligand>
</feature>
<feature type="binding site" evidence="1">
    <location>
        <position position="131"/>
    </location>
    <ligand>
        <name>substrate</name>
    </ligand>
</feature>
<dbReference type="InterPro" id="IPR027450">
    <property type="entry name" value="AlkB-like"/>
</dbReference>
<name>A0A553JP30_SHEHA</name>
<evidence type="ECO:0000259" key="2">
    <source>
        <dbReference type="PROSITE" id="PS51471"/>
    </source>
</evidence>
<feature type="binding site" evidence="1">
    <location>
        <position position="203"/>
    </location>
    <ligand>
        <name>2-oxoglutarate</name>
        <dbReference type="ChEBI" id="CHEBI:16810"/>
    </ligand>
</feature>
<dbReference type="GO" id="GO:0008198">
    <property type="term" value="F:ferrous iron binding"/>
    <property type="evidence" value="ECO:0007669"/>
    <property type="project" value="TreeGrafter"/>
</dbReference>
<accession>A0A553JP30</accession>
<sequence>MKQQGLGFESFEALSHDAGSQGIQAPVQLISGYLNADQQAALLNEVDTYPLTRPEIHVYGQNHAIPRTQAWFGDSGCDYLYSGLFVKALSWPKYAGKLREKLRRDFGITANGVLVNRYANGQDSMGWHCDDEPEILACSDIASISIGASRDFVIRHKASQQQYRIPLHSGDLLIMHAPMQDEWEHCVPKRLKVLEPRVNFTFRELIKHYHGA</sequence>
<gene>
    <name evidence="3" type="ORF">FN961_11560</name>
</gene>
<dbReference type="RefSeq" id="WP_144040331.1">
    <property type="nucleotide sequence ID" value="NZ_BMPL01000012.1"/>
</dbReference>
<dbReference type="EMBL" id="VKGK01000012">
    <property type="protein sequence ID" value="TRY14193.1"/>
    <property type="molecule type" value="Genomic_DNA"/>
</dbReference>
<feature type="binding site" evidence="1">
    <location>
        <position position="116"/>
    </location>
    <ligand>
        <name>2-oxoglutarate</name>
        <dbReference type="ChEBI" id="CHEBI:16810"/>
    </ligand>
</feature>
<dbReference type="Proteomes" id="UP000318126">
    <property type="component" value="Unassembled WGS sequence"/>
</dbReference>
<dbReference type="Pfam" id="PF13532">
    <property type="entry name" value="2OG-FeII_Oxy_2"/>
    <property type="match status" value="1"/>
</dbReference>
<proteinExistence type="predicted"/>
<feature type="binding site" evidence="1">
    <location>
        <position position="201"/>
    </location>
    <ligand>
        <name>2-oxoglutarate</name>
        <dbReference type="ChEBI" id="CHEBI:16810"/>
    </ligand>
</feature>
<dbReference type="PANTHER" id="PTHR31573">
    <property type="entry name" value="ALPHA-KETOGLUTARATE-DEPENDENT DIOXYGENASE ALKB HOMOLOG 2"/>
    <property type="match status" value="1"/>
</dbReference>
<evidence type="ECO:0000313" key="3">
    <source>
        <dbReference type="EMBL" id="TRY14193.1"/>
    </source>
</evidence>
<dbReference type="InterPro" id="IPR005123">
    <property type="entry name" value="Oxoglu/Fe-dep_dioxygenase_dom"/>
</dbReference>